<dbReference type="InterPro" id="IPR000524">
    <property type="entry name" value="Tscrpt_reg_HTH_GntR"/>
</dbReference>
<dbReference type="SUPFAM" id="SSF48008">
    <property type="entry name" value="GntR ligand-binding domain-like"/>
    <property type="match status" value="1"/>
</dbReference>
<dbReference type="PROSITE" id="PS50949">
    <property type="entry name" value="HTH_GNTR"/>
    <property type="match status" value="1"/>
</dbReference>
<dbReference type="InterPro" id="IPR011711">
    <property type="entry name" value="GntR_C"/>
</dbReference>
<keyword evidence="2" id="KW-0238">DNA-binding</keyword>
<dbReference type="PANTHER" id="PTHR43537:SF45">
    <property type="entry name" value="GNTR FAMILY REGULATORY PROTEIN"/>
    <property type="match status" value="1"/>
</dbReference>
<evidence type="ECO:0000256" key="3">
    <source>
        <dbReference type="ARBA" id="ARBA00023163"/>
    </source>
</evidence>
<dbReference type="Gene3D" id="1.10.10.10">
    <property type="entry name" value="Winged helix-like DNA-binding domain superfamily/Winged helix DNA-binding domain"/>
    <property type="match status" value="1"/>
</dbReference>
<dbReference type="SMART" id="SM00895">
    <property type="entry name" value="FCD"/>
    <property type="match status" value="1"/>
</dbReference>
<dbReference type="Pfam" id="PF00392">
    <property type="entry name" value="GntR"/>
    <property type="match status" value="1"/>
</dbReference>
<feature type="domain" description="HTH gntR-type" evidence="4">
    <location>
        <begin position="11"/>
        <end position="78"/>
    </location>
</feature>
<evidence type="ECO:0000259" key="4">
    <source>
        <dbReference type="PROSITE" id="PS50949"/>
    </source>
</evidence>
<dbReference type="AlphaFoldDB" id="A0A9X2Z0I9"/>
<dbReference type="GO" id="GO:0003677">
    <property type="term" value="F:DNA binding"/>
    <property type="evidence" value="ECO:0007669"/>
    <property type="project" value="UniProtKB-KW"/>
</dbReference>
<dbReference type="Proteomes" id="UP001141629">
    <property type="component" value="Unassembled WGS sequence"/>
</dbReference>
<evidence type="ECO:0000256" key="1">
    <source>
        <dbReference type="ARBA" id="ARBA00023015"/>
    </source>
</evidence>
<dbReference type="PANTHER" id="PTHR43537">
    <property type="entry name" value="TRANSCRIPTIONAL REGULATOR, GNTR FAMILY"/>
    <property type="match status" value="1"/>
</dbReference>
<evidence type="ECO:0000256" key="2">
    <source>
        <dbReference type="ARBA" id="ARBA00023125"/>
    </source>
</evidence>
<sequence>MLSTTASLKQPSLRDQALRVIREGMVSGELAPGEIYSATALANQLGVSASPVREAMLTLVNQGLMEAVRNRGFRVLPLDDDDRREIYEMRTLLEIPATAALAGRQEIADDYETYRGIAEEIVAAARRGDLIDYLDADRRFHLGLLAFGNNHRLVHAIDGLRDNTRLYGLKNLSDNGTLVASAEEHLPILDAIVADRPDEVRDLMQHHLRHIRGDWADPGFVAPR</sequence>
<dbReference type="InterPro" id="IPR036388">
    <property type="entry name" value="WH-like_DNA-bd_sf"/>
</dbReference>
<keyword evidence="1" id="KW-0805">Transcription regulation</keyword>
<dbReference type="GO" id="GO:0003700">
    <property type="term" value="F:DNA-binding transcription factor activity"/>
    <property type="evidence" value="ECO:0007669"/>
    <property type="project" value="InterPro"/>
</dbReference>
<evidence type="ECO:0000313" key="5">
    <source>
        <dbReference type="EMBL" id="MCV7420731.1"/>
    </source>
</evidence>
<dbReference type="EMBL" id="JACKVK010000005">
    <property type="protein sequence ID" value="MCV7420731.1"/>
    <property type="molecule type" value="Genomic_DNA"/>
</dbReference>
<dbReference type="RefSeq" id="WP_263995506.1">
    <property type="nucleotide sequence ID" value="NZ_JACKVK010000005.1"/>
</dbReference>
<gene>
    <name evidence="5" type="ORF">H7K45_09300</name>
</gene>
<proteinExistence type="predicted"/>
<protein>
    <submittedName>
        <fullName evidence="5">GntR family transcriptional regulator</fullName>
    </submittedName>
</protein>
<keyword evidence="3" id="KW-0804">Transcription</keyword>
<dbReference type="Gene3D" id="1.20.120.530">
    <property type="entry name" value="GntR ligand-binding domain-like"/>
    <property type="match status" value="1"/>
</dbReference>
<name>A0A9X2Z0I9_9MYCO</name>
<organism evidence="5 6">
    <name type="scientific">Mycobacterium yunnanensis</name>
    <dbReference type="NCBI Taxonomy" id="368477"/>
    <lineage>
        <taxon>Bacteria</taxon>
        <taxon>Bacillati</taxon>
        <taxon>Actinomycetota</taxon>
        <taxon>Actinomycetes</taxon>
        <taxon>Mycobacteriales</taxon>
        <taxon>Mycobacteriaceae</taxon>
        <taxon>Mycobacterium</taxon>
    </lineage>
</organism>
<dbReference type="SMART" id="SM00345">
    <property type="entry name" value="HTH_GNTR"/>
    <property type="match status" value="1"/>
</dbReference>
<dbReference type="CDD" id="cd07377">
    <property type="entry name" value="WHTH_GntR"/>
    <property type="match status" value="1"/>
</dbReference>
<reference evidence="5" key="2">
    <citation type="journal article" date="2022" name="BMC Genomics">
        <title>Comparative genome analysis of mycobacteria focusing on tRNA and non-coding RNA.</title>
        <authorList>
            <person name="Behra P.R.K."/>
            <person name="Pettersson B.M.F."/>
            <person name="Ramesh M."/>
            <person name="Das S."/>
            <person name="Dasgupta S."/>
            <person name="Kirsebom L.A."/>
        </authorList>
    </citation>
    <scope>NUCLEOTIDE SEQUENCE</scope>
    <source>
        <strain evidence="5">DSM 44838</strain>
    </source>
</reference>
<dbReference type="InterPro" id="IPR008920">
    <property type="entry name" value="TF_FadR/GntR_C"/>
</dbReference>
<keyword evidence="6" id="KW-1185">Reference proteome</keyword>
<dbReference type="Pfam" id="PF07729">
    <property type="entry name" value="FCD"/>
    <property type="match status" value="1"/>
</dbReference>
<reference evidence="5" key="1">
    <citation type="submission" date="2020-07" db="EMBL/GenBank/DDBJ databases">
        <authorList>
            <person name="Pettersson B.M.F."/>
            <person name="Behra P.R.K."/>
            <person name="Ramesh M."/>
            <person name="Das S."/>
            <person name="Dasgupta S."/>
            <person name="Kirsebom L.A."/>
        </authorList>
    </citation>
    <scope>NUCLEOTIDE SEQUENCE</scope>
    <source>
        <strain evidence="5">DSM 44838</strain>
    </source>
</reference>
<evidence type="ECO:0000313" key="6">
    <source>
        <dbReference type="Proteomes" id="UP001141629"/>
    </source>
</evidence>
<comment type="caution">
    <text evidence="5">The sequence shown here is derived from an EMBL/GenBank/DDBJ whole genome shotgun (WGS) entry which is preliminary data.</text>
</comment>
<dbReference type="SUPFAM" id="SSF46785">
    <property type="entry name" value="Winged helix' DNA-binding domain"/>
    <property type="match status" value="1"/>
</dbReference>
<accession>A0A9X2Z0I9</accession>
<dbReference type="InterPro" id="IPR036390">
    <property type="entry name" value="WH_DNA-bd_sf"/>
</dbReference>